<keyword evidence="2" id="KW-1133">Transmembrane helix</keyword>
<evidence type="ECO:0000256" key="1">
    <source>
        <dbReference type="SAM" id="MobiDB-lite"/>
    </source>
</evidence>
<accession>W9RIM0</accession>
<gene>
    <name evidence="3" type="ORF">L484_000977</name>
</gene>
<evidence type="ECO:0000313" key="3">
    <source>
        <dbReference type="EMBL" id="EXB93750.1"/>
    </source>
</evidence>
<feature type="transmembrane region" description="Helical" evidence="2">
    <location>
        <begin position="117"/>
        <end position="136"/>
    </location>
</feature>
<feature type="region of interest" description="Disordered" evidence="1">
    <location>
        <begin position="255"/>
        <end position="276"/>
    </location>
</feature>
<feature type="compositionally biased region" description="Polar residues" evidence="1">
    <location>
        <begin position="267"/>
        <end position="276"/>
    </location>
</feature>
<evidence type="ECO:0000256" key="2">
    <source>
        <dbReference type="SAM" id="Phobius"/>
    </source>
</evidence>
<dbReference type="AlphaFoldDB" id="W9RIM0"/>
<organism evidence="3 4">
    <name type="scientific">Morus notabilis</name>
    <dbReference type="NCBI Taxonomy" id="981085"/>
    <lineage>
        <taxon>Eukaryota</taxon>
        <taxon>Viridiplantae</taxon>
        <taxon>Streptophyta</taxon>
        <taxon>Embryophyta</taxon>
        <taxon>Tracheophyta</taxon>
        <taxon>Spermatophyta</taxon>
        <taxon>Magnoliopsida</taxon>
        <taxon>eudicotyledons</taxon>
        <taxon>Gunneridae</taxon>
        <taxon>Pentapetalae</taxon>
        <taxon>rosids</taxon>
        <taxon>fabids</taxon>
        <taxon>Rosales</taxon>
        <taxon>Moraceae</taxon>
        <taxon>Moreae</taxon>
        <taxon>Morus</taxon>
    </lineage>
</organism>
<feature type="region of interest" description="Disordered" evidence="1">
    <location>
        <begin position="1"/>
        <end position="22"/>
    </location>
</feature>
<dbReference type="Proteomes" id="UP000030645">
    <property type="component" value="Unassembled WGS sequence"/>
</dbReference>
<proteinExistence type="predicted"/>
<name>W9RIM0_9ROSA</name>
<sequence length="276" mass="31297">MKQYNKHTKKLEQSLSLGKTHARQVSKRAEVLKSHATSGDIKIGRQPLVRQALQIFAIVNPQVFKRAEVLKAHAIQVSKPWKTSDQERSERCGQLLFEQALELFTIPKDQAFKRDELLKYSLPILFYCVVLEILAFPNFQLFKGDEASKEAVTDVFKAWKVKLLYGLALITPGTWRQSRLLQQNPLGQLRSTQPLLRSRRSLPEQSSQHLSRSQLLLLHSGCHEIASKHEQKPKATSLSQRLNDLKQVLGRIEDDSAAEQSPGRGATLSQLCSLKD</sequence>
<protein>
    <submittedName>
        <fullName evidence="3">Uncharacterized protein</fullName>
    </submittedName>
</protein>
<evidence type="ECO:0000313" key="4">
    <source>
        <dbReference type="Proteomes" id="UP000030645"/>
    </source>
</evidence>
<keyword evidence="2" id="KW-0812">Transmembrane</keyword>
<keyword evidence="4" id="KW-1185">Reference proteome</keyword>
<reference evidence="4" key="1">
    <citation type="submission" date="2013-01" db="EMBL/GenBank/DDBJ databases">
        <title>Draft Genome Sequence of a Mulberry Tree, Morus notabilis C.K. Schneid.</title>
        <authorList>
            <person name="He N."/>
            <person name="Zhao S."/>
        </authorList>
    </citation>
    <scope>NUCLEOTIDE SEQUENCE</scope>
</reference>
<keyword evidence="2" id="KW-0472">Membrane</keyword>
<dbReference type="EMBL" id="KE345096">
    <property type="protein sequence ID" value="EXB93750.1"/>
    <property type="molecule type" value="Genomic_DNA"/>
</dbReference>